<dbReference type="SUPFAM" id="SSF53335">
    <property type="entry name" value="S-adenosyl-L-methionine-dependent methyltransferases"/>
    <property type="match status" value="1"/>
</dbReference>
<comment type="catalytic activity">
    <reaction evidence="7">
        <text>a 2'-deoxycytidine in DNA + S-adenosyl-L-methionine = a 5-methyl-2'-deoxycytidine in DNA + S-adenosyl-L-homocysteine + H(+)</text>
        <dbReference type="Rhea" id="RHEA:13681"/>
        <dbReference type="Rhea" id="RHEA-COMP:11369"/>
        <dbReference type="Rhea" id="RHEA-COMP:11370"/>
        <dbReference type="ChEBI" id="CHEBI:15378"/>
        <dbReference type="ChEBI" id="CHEBI:57856"/>
        <dbReference type="ChEBI" id="CHEBI:59789"/>
        <dbReference type="ChEBI" id="CHEBI:85452"/>
        <dbReference type="ChEBI" id="CHEBI:85454"/>
        <dbReference type="EC" id="2.1.1.37"/>
    </reaction>
</comment>
<dbReference type="PANTHER" id="PTHR10629:SF52">
    <property type="entry name" value="DNA (CYTOSINE-5)-METHYLTRANSFERASE 1"/>
    <property type="match status" value="1"/>
</dbReference>
<organism evidence="8 9">
    <name type="scientific">Bacillus carboniphilus</name>
    <dbReference type="NCBI Taxonomy" id="86663"/>
    <lineage>
        <taxon>Bacteria</taxon>
        <taxon>Bacillati</taxon>
        <taxon>Bacillota</taxon>
        <taxon>Bacilli</taxon>
        <taxon>Bacillales</taxon>
        <taxon>Bacillaceae</taxon>
        <taxon>Bacillus</taxon>
    </lineage>
</organism>
<dbReference type="EMBL" id="CP129013">
    <property type="protein sequence ID" value="WLR41852.1"/>
    <property type="molecule type" value="Genomic_DNA"/>
</dbReference>
<dbReference type="InterPro" id="IPR018117">
    <property type="entry name" value="C5_DNA_meth_AS"/>
</dbReference>
<keyword evidence="4" id="KW-0680">Restriction system</keyword>
<evidence type="ECO:0000256" key="1">
    <source>
        <dbReference type="ARBA" id="ARBA00022603"/>
    </source>
</evidence>
<keyword evidence="9" id="KW-1185">Reference proteome</keyword>
<proteinExistence type="inferred from homology"/>
<dbReference type="Pfam" id="PF00145">
    <property type="entry name" value="DNA_methylase"/>
    <property type="match status" value="1"/>
</dbReference>
<keyword evidence="2 5" id="KW-0808">Transferase</keyword>
<keyword evidence="1 5" id="KW-0489">Methyltransferase</keyword>
<dbReference type="InterPro" id="IPR031303">
    <property type="entry name" value="C5_meth_CS"/>
</dbReference>
<dbReference type="InterPro" id="IPR029063">
    <property type="entry name" value="SAM-dependent_MTases_sf"/>
</dbReference>
<dbReference type="RefSeq" id="WP_226541379.1">
    <property type="nucleotide sequence ID" value="NZ_CP129013.1"/>
</dbReference>
<name>A0ABY9JTV4_9BACI</name>
<reference evidence="8 9" key="1">
    <citation type="submission" date="2023-06" db="EMBL/GenBank/DDBJ databases">
        <title>Five Gram-positive bacteria isolated from mangrove sediments in Shenzhen, Guangdong, China.</title>
        <authorList>
            <person name="Yu S."/>
            <person name="Zheng W."/>
            <person name="Huang Y."/>
        </authorList>
    </citation>
    <scope>NUCLEOTIDE SEQUENCE [LARGE SCALE GENOMIC DNA]</scope>
    <source>
        <strain evidence="8 9">SaN35-3</strain>
    </source>
</reference>
<evidence type="ECO:0000256" key="4">
    <source>
        <dbReference type="ARBA" id="ARBA00022747"/>
    </source>
</evidence>
<dbReference type="Gene3D" id="3.90.120.10">
    <property type="entry name" value="DNA Methylase, subunit A, domain 2"/>
    <property type="match status" value="1"/>
</dbReference>
<comment type="similarity">
    <text evidence="5 6">Belongs to the class I-like SAM-binding methyltransferase superfamily. C5-methyltransferase family.</text>
</comment>
<keyword evidence="3 5" id="KW-0949">S-adenosyl-L-methionine</keyword>
<gene>
    <name evidence="8" type="ORF">LC087_13510</name>
</gene>
<dbReference type="PROSITE" id="PS00094">
    <property type="entry name" value="C5_MTASE_1"/>
    <property type="match status" value="1"/>
</dbReference>
<dbReference type="NCBIfam" id="TIGR00675">
    <property type="entry name" value="dcm"/>
    <property type="match status" value="1"/>
</dbReference>
<dbReference type="Gene3D" id="3.40.50.150">
    <property type="entry name" value="Vaccinia Virus protein VP39"/>
    <property type="match status" value="1"/>
</dbReference>
<feature type="active site" evidence="5">
    <location>
        <position position="79"/>
    </location>
</feature>
<dbReference type="PANTHER" id="PTHR10629">
    <property type="entry name" value="CYTOSINE-SPECIFIC METHYLTRANSFERASE"/>
    <property type="match status" value="1"/>
</dbReference>
<evidence type="ECO:0000313" key="8">
    <source>
        <dbReference type="EMBL" id="WLR41852.1"/>
    </source>
</evidence>
<protein>
    <recommendedName>
        <fullName evidence="7">Cytosine-specific methyltransferase</fullName>
        <ecNumber evidence="7">2.1.1.37</ecNumber>
    </recommendedName>
</protein>
<dbReference type="GO" id="GO:0032259">
    <property type="term" value="P:methylation"/>
    <property type="evidence" value="ECO:0007669"/>
    <property type="project" value="UniProtKB-KW"/>
</dbReference>
<dbReference type="PROSITE" id="PS51679">
    <property type="entry name" value="SAM_MT_C5"/>
    <property type="match status" value="1"/>
</dbReference>
<evidence type="ECO:0000313" key="9">
    <source>
        <dbReference type="Proteomes" id="UP001197974"/>
    </source>
</evidence>
<sequence length="374" mass="43960">MPNVISVFSGGGGIDLGFKKAGYNVLYSTDFFKEACETLEQNKIGEIVECKDIREVDFKDLFSRLNIEQVDLFVGGPPCPAYSKSRFYRKDKKRALEDENSFTLFEYFRGIEELRPKVFFFENVHGFVYKPHQAAFNYLIERSEELGYTISWKVINTAEYGVPQTRERFICVGVKKDSGDKFIFPEETHYIPEKFDPINDKNKKPWVTCGDVLSDIDYDFPEDEKMQAGSKHKDLLKEVPPGDNYLYFTEERGHPNPIFKWRSRYWSFLLKLSPDRPSWTIQASFSNNMGPFHWKNRFLRISEIKRIQTFDDDYEFYGDMKTQWRQIGNAVPPLLVKIIAQEIKNQYFTSDKNPIRKFQQEQLTIEDLLESNPV</sequence>
<dbReference type="GO" id="GO:0003886">
    <property type="term" value="F:DNA (cytosine-5-)-methyltransferase activity"/>
    <property type="evidence" value="ECO:0007669"/>
    <property type="project" value="UniProtKB-EC"/>
</dbReference>
<dbReference type="PRINTS" id="PR00105">
    <property type="entry name" value="C5METTRFRASE"/>
</dbReference>
<evidence type="ECO:0000256" key="3">
    <source>
        <dbReference type="ARBA" id="ARBA00022691"/>
    </source>
</evidence>
<evidence type="ECO:0000256" key="5">
    <source>
        <dbReference type="PROSITE-ProRule" id="PRU01016"/>
    </source>
</evidence>
<dbReference type="EC" id="2.1.1.37" evidence="7"/>
<dbReference type="InterPro" id="IPR001525">
    <property type="entry name" value="C5_MeTfrase"/>
</dbReference>
<evidence type="ECO:0000256" key="7">
    <source>
        <dbReference type="RuleBase" id="RU000417"/>
    </source>
</evidence>
<dbReference type="InterPro" id="IPR050390">
    <property type="entry name" value="C5-Methyltransferase"/>
</dbReference>
<dbReference type="Proteomes" id="UP001197974">
    <property type="component" value="Chromosome"/>
</dbReference>
<evidence type="ECO:0000256" key="2">
    <source>
        <dbReference type="ARBA" id="ARBA00022679"/>
    </source>
</evidence>
<dbReference type="PROSITE" id="PS00095">
    <property type="entry name" value="C5_MTASE_2"/>
    <property type="match status" value="1"/>
</dbReference>
<accession>A0ABY9JTV4</accession>
<evidence type="ECO:0000256" key="6">
    <source>
        <dbReference type="RuleBase" id="RU000416"/>
    </source>
</evidence>